<sequence>MRVIAGLMPIDILAMEKKRLHESRSDVPEKHEELEEVARRESLKQSNWEVNYYRTRMLSNHRRFRTDLHSLKCEEISDFPVGSEVPKDAEHGFFTTSRYDERIGG</sequence>
<name>A0A6V7LMD6_9HYME</name>
<dbReference type="EMBL" id="CADCXW020000344">
    <property type="protein sequence ID" value="CAD1577269.1"/>
    <property type="molecule type" value="Genomic_DNA"/>
</dbReference>
<accession>A0A6V7LMD6</accession>
<dbReference type="AlphaFoldDB" id="A0A6V7LMD6"/>
<evidence type="ECO:0000313" key="1">
    <source>
        <dbReference type="EMBL" id="CAD1577269.1"/>
    </source>
</evidence>
<proteinExistence type="predicted"/>
<protein>
    <submittedName>
        <fullName evidence="1">Uncharacterized protein</fullName>
    </submittedName>
</protein>
<gene>
    <name evidence="1" type="ORF">BBRV_LOCUS110171</name>
</gene>
<organism evidence="1">
    <name type="scientific">Bracon brevicornis</name>
    <dbReference type="NCBI Taxonomy" id="1563983"/>
    <lineage>
        <taxon>Eukaryota</taxon>
        <taxon>Metazoa</taxon>
        <taxon>Ecdysozoa</taxon>
        <taxon>Arthropoda</taxon>
        <taxon>Hexapoda</taxon>
        <taxon>Insecta</taxon>
        <taxon>Pterygota</taxon>
        <taxon>Neoptera</taxon>
        <taxon>Endopterygota</taxon>
        <taxon>Hymenoptera</taxon>
        <taxon>Apocrita</taxon>
        <taxon>Ichneumonoidea</taxon>
        <taxon>Braconidae</taxon>
        <taxon>Braconinae</taxon>
        <taxon>Bracon</taxon>
    </lineage>
</organism>
<reference evidence="1" key="1">
    <citation type="submission" date="2020-07" db="EMBL/GenBank/DDBJ databases">
        <authorList>
            <person name="Ferguson B K."/>
        </authorList>
    </citation>
    <scope>NUCLEOTIDE SEQUENCE</scope>
    <source>
        <strain evidence="1">L06</strain>
    </source>
</reference>